<keyword evidence="7 13" id="KW-0479">Metal-binding</keyword>
<dbReference type="InterPro" id="IPR036849">
    <property type="entry name" value="Enolase-like_C_sf"/>
</dbReference>
<evidence type="ECO:0000256" key="6">
    <source>
        <dbReference type="ARBA" id="ARBA00012993"/>
    </source>
</evidence>
<evidence type="ECO:0000256" key="4">
    <source>
        <dbReference type="ARBA" id="ARBA00009954"/>
    </source>
</evidence>
<dbReference type="SFLD" id="SFLDG00151">
    <property type="entry name" value="methylaspartate_ammonia-lyase"/>
    <property type="match status" value="1"/>
</dbReference>
<dbReference type="InterPro" id="IPR022665">
    <property type="entry name" value="MeAsp_NH4-lyase_N"/>
</dbReference>
<comment type="subunit">
    <text evidence="5">Homodimer.</text>
</comment>
<dbReference type="Proteomes" id="UP000187485">
    <property type="component" value="Unassembled WGS sequence"/>
</dbReference>
<dbReference type="PIRSF" id="PIRSF017107">
    <property type="entry name" value="MAL"/>
    <property type="match status" value="1"/>
</dbReference>
<dbReference type="SUPFAM" id="SSF51604">
    <property type="entry name" value="Enolase C-terminal domain-like"/>
    <property type="match status" value="1"/>
</dbReference>
<dbReference type="NCBIfam" id="TIGR01502">
    <property type="entry name" value="B_methylAsp_ase"/>
    <property type="match status" value="1"/>
</dbReference>
<dbReference type="GO" id="GO:0046872">
    <property type="term" value="F:metal ion binding"/>
    <property type="evidence" value="ECO:0007669"/>
    <property type="project" value="UniProtKB-KW"/>
</dbReference>
<dbReference type="UniPathway" id="UPA00561">
    <property type="reaction ID" value="UER00618"/>
</dbReference>
<evidence type="ECO:0000256" key="7">
    <source>
        <dbReference type="ARBA" id="ARBA00022723"/>
    </source>
</evidence>
<dbReference type="Gene3D" id="3.20.20.120">
    <property type="entry name" value="Enolase-like C-terminal domain"/>
    <property type="match status" value="1"/>
</dbReference>
<feature type="active site" description="Proton acceptor" evidence="10">
    <location>
        <position position="346"/>
    </location>
</feature>
<dbReference type="SUPFAM" id="SSF54826">
    <property type="entry name" value="Enolase N-terminal domain-like"/>
    <property type="match status" value="1"/>
</dbReference>
<evidence type="ECO:0000313" key="16">
    <source>
        <dbReference type="EMBL" id="GAV23353.1"/>
    </source>
</evidence>
<keyword evidence="9 16" id="KW-0456">Lyase</keyword>
<dbReference type="InterPro" id="IPR029017">
    <property type="entry name" value="Enolase-like_N"/>
</dbReference>
<evidence type="ECO:0000256" key="10">
    <source>
        <dbReference type="PIRSR" id="PIRSR017107-1"/>
    </source>
</evidence>
<keyword evidence="8 13" id="KW-0460">Magnesium</keyword>
<feature type="binding site" evidence="13">
    <location>
        <position position="253"/>
    </location>
    <ligand>
        <name>Mg(2+)</name>
        <dbReference type="ChEBI" id="CHEBI:18420"/>
    </ligand>
</feature>
<dbReference type="InterPro" id="IPR022662">
    <property type="entry name" value="MeAsp_NH4-lyase_C"/>
</dbReference>
<dbReference type="SFLD" id="SFLDS00001">
    <property type="entry name" value="Enolase"/>
    <property type="match status" value="1"/>
</dbReference>
<dbReference type="PANTHER" id="PTHR48073">
    <property type="entry name" value="O-SUCCINYLBENZOATE SYNTHASE-RELATED"/>
    <property type="match status" value="1"/>
</dbReference>
<evidence type="ECO:0000256" key="12">
    <source>
        <dbReference type="PIRSR" id="PIRSR017107-3"/>
    </source>
</evidence>
<evidence type="ECO:0000256" key="3">
    <source>
        <dbReference type="ARBA" id="ARBA00004675"/>
    </source>
</evidence>
<organism evidence="16 17">
    <name type="scientific">Carboxydothermus pertinax</name>
    <dbReference type="NCBI Taxonomy" id="870242"/>
    <lineage>
        <taxon>Bacteria</taxon>
        <taxon>Bacillati</taxon>
        <taxon>Bacillota</taxon>
        <taxon>Clostridia</taxon>
        <taxon>Thermoanaerobacterales</taxon>
        <taxon>Thermoanaerobacteraceae</taxon>
        <taxon>Carboxydothermus</taxon>
    </lineage>
</organism>
<dbReference type="PANTHER" id="PTHR48073:SF2">
    <property type="entry name" value="O-SUCCINYLBENZOATE SYNTHASE"/>
    <property type="match status" value="1"/>
</dbReference>
<dbReference type="SFLD" id="SFLDF00007">
    <property type="entry name" value="methylaspartate_ammonia-lyase"/>
    <property type="match status" value="1"/>
</dbReference>
<dbReference type="Gene3D" id="3.30.390.10">
    <property type="entry name" value="Enolase-like, N-terminal domain"/>
    <property type="match status" value="1"/>
</dbReference>
<dbReference type="AlphaFoldDB" id="A0A1L8CWS7"/>
<evidence type="ECO:0000256" key="1">
    <source>
        <dbReference type="ARBA" id="ARBA00000789"/>
    </source>
</evidence>
<feature type="binding site" evidence="11">
    <location>
        <position position="344"/>
    </location>
    <ligand>
        <name>(2S,3S)-3-methyl-L-aspartate</name>
        <dbReference type="ChEBI" id="CHEBI:58724"/>
    </ligand>
</feature>
<dbReference type="GO" id="GO:0019553">
    <property type="term" value="P:L-glutamate catabolic process via L-citramalate"/>
    <property type="evidence" value="ECO:0007669"/>
    <property type="project" value="UniProtKB-UniPathway"/>
</dbReference>
<dbReference type="EMBL" id="BDJK01000043">
    <property type="protein sequence ID" value="GAV23353.1"/>
    <property type="molecule type" value="Genomic_DNA"/>
</dbReference>
<feature type="binding site" evidence="13">
    <location>
        <position position="322"/>
    </location>
    <ligand>
        <name>Mg(2+)</name>
        <dbReference type="ChEBI" id="CHEBI:18420"/>
    </ligand>
</feature>
<reference evidence="17" key="1">
    <citation type="submission" date="2016-12" db="EMBL/GenBank/DDBJ databases">
        <title>Draft Genome Sequences od Carboxydothermus pertinax and islandicus, Hydrogenogenic Carboxydotrophic Bacteria.</title>
        <authorList>
            <person name="Fukuyama Y."/>
            <person name="Ohmae K."/>
            <person name="Yoneda Y."/>
            <person name="Yoshida T."/>
            <person name="Sako Y."/>
        </authorList>
    </citation>
    <scope>NUCLEOTIDE SEQUENCE [LARGE SCALE GENOMIC DNA]</scope>
    <source>
        <strain evidence="17">Ug1</strain>
    </source>
</reference>
<feature type="domain" description="Methylaspartate ammonia-lyase N-terminal" evidence="14">
    <location>
        <begin position="17"/>
        <end position="176"/>
    </location>
</feature>
<name>A0A1L8CWS7_9THEO</name>
<dbReference type="EC" id="4.3.1.2" evidence="6"/>
<dbReference type="GO" id="GO:0050096">
    <property type="term" value="F:methylaspartate ammonia-lyase activity"/>
    <property type="evidence" value="ECO:0007669"/>
    <property type="project" value="UniProtKB-EC"/>
</dbReference>
<evidence type="ECO:0000259" key="14">
    <source>
        <dbReference type="Pfam" id="PF05034"/>
    </source>
</evidence>
<dbReference type="InterPro" id="IPR006395">
    <property type="entry name" value="Me_Asp_am_lyase"/>
</dbReference>
<feature type="binding site" evidence="13">
    <location>
        <position position="288"/>
    </location>
    <ligand>
        <name>Mg(2+)</name>
        <dbReference type="ChEBI" id="CHEBI:18420"/>
    </ligand>
</feature>
<dbReference type="Pfam" id="PF07476">
    <property type="entry name" value="MAAL_C"/>
    <property type="match status" value="1"/>
</dbReference>
<evidence type="ECO:0000256" key="5">
    <source>
        <dbReference type="ARBA" id="ARBA00011738"/>
    </source>
</evidence>
<comment type="caution">
    <text evidence="16">The sequence shown here is derived from an EMBL/GenBank/DDBJ whole genome shotgun (WGS) entry which is preliminary data.</text>
</comment>
<comment type="cofactor">
    <cofactor evidence="2 13">
        <name>Mg(2+)</name>
        <dbReference type="ChEBI" id="CHEBI:18420"/>
    </cofactor>
</comment>
<proteinExistence type="inferred from homology"/>
<evidence type="ECO:0000259" key="15">
    <source>
        <dbReference type="Pfam" id="PF07476"/>
    </source>
</evidence>
<feature type="domain" description="Methylaspartate ammonia-lyase C-terminal" evidence="15">
    <location>
        <begin position="180"/>
        <end position="425"/>
    </location>
</feature>
<comment type="catalytic activity">
    <reaction evidence="1">
        <text>(2S,3S)-3-methyl-L-aspartate = mesaconate + NH4(+)</text>
        <dbReference type="Rhea" id="RHEA:12829"/>
        <dbReference type="ChEBI" id="CHEBI:28938"/>
        <dbReference type="ChEBI" id="CHEBI:36986"/>
        <dbReference type="ChEBI" id="CHEBI:58724"/>
        <dbReference type="EC" id="4.3.1.2"/>
    </reaction>
</comment>
<evidence type="ECO:0000256" key="11">
    <source>
        <dbReference type="PIRSR" id="PIRSR017107-2"/>
    </source>
</evidence>
<comment type="pathway">
    <text evidence="3">Amino-acid degradation; L-glutamate degradation via mesaconate pathway; acetate and pyruvate from L-glutamate: step 2/4.</text>
</comment>
<evidence type="ECO:0000256" key="2">
    <source>
        <dbReference type="ARBA" id="ARBA00001946"/>
    </source>
</evidence>
<accession>A0A1L8CWS7</accession>
<evidence type="ECO:0000313" key="17">
    <source>
        <dbReference type="Proteomes" id="UP000187485"/>
    </source>
</evidence>
<protein>
    <recommendedName>
        <fullName evidence="6">methylaspartate ammonia-lyase</fullName>
        <ecNumber evidence="6">4.3.1.2</ecNumber>
    </recommendedName>
</protein>
<sequence length="436" mass="48193">MDKIILYTKYRNGVDVMLINDVLFVKGSSGFYFDDQKAIKSGAVADGFTYKGEPLTPGFSRIRQGGEAVSIMLFLENGEIAVGDCVAVQYSGVDGRDPVFLADNFLRVLEEEIKPKLVGYNLLSFKEAAWYFDNLTDKQGKKYHTALRYGLTQALLDAVAKINHSTMAEVIAKEYGLKLLLNPVPLFAQSGDDRYTNADKMILKRVDVLPHGLFNHPSKIGAEGKDLTEYALWLKQRVKVLGDPDYLPIFHFDVYGTLGIVFSDNLDQVAEYLARLEERVYPHLLRVEGPVDLGSKERQIEGLRYLQEKLYSLGSKVVVVADEWCNNLADIKEFVDARAGLMVQIKSPDLGGVNDIIDAVLYAKGNGIGAYLGGSCNETDISAKVSVHVGLATGPDQLLVKPGMGVDEGLTIMRNEMLRTLAILKKNKSLIQKKVG</sequence>
<evidence type="ECO:0000256" key="9">
    <source>
        <dbReference type="ARBA" id="ARBA00023239"/>
    </source>
</evidence>
<gene>
    <name evidence="16" type="ORF">cpu_18630</name>
</gene>
<keyword evidence="17" id="KW-1185">Reference proteome</keyword>
<dbReference type="CDD" id="cd03314">
    <property type="entry name" value="MAL"/>
    <property type="match status" value="1"/>
</dbReference>
<evidence type="ECO:0000256" key="13">
    <source>
        <dbReference type="PIRSR" id="PIRSR017107-4"/>
    </source>
</evidence>
<evidence type="ECO:0000256" key="8">
    <source>
        <dbReference type="ARBA" id="ARBA00022842"/>
    </source>
</evidence>
<dbReference type="Pfam" id="PF05034">
    <property type="entry name" value="MAAL_N"/>
    <property type="match status" value="1"/>
</dbReference>
<feature type="binding site" evidence="11">
    <location>
        <position position="189"/>
    </location>
    <ligand>
        <name>(2S,3S)-3-methyl-L-aspartate</name>
        <dbReference type="ChEBI" id="CHEBI:58724"/>
    </ligand>
</feature>
<dbReference type="STRING" id="870242.cpu_18630"/>
<feature type="site" description="Transition state stabilizer" evidence="12">
    <location>
        <position position="211"/>
    </location>
</feature>
<comment type="similarity">
    <text evidence="4">Belongs to the methylaspartate ammonia-lyase family.</text>
</comment>